<reference evidence="1 2" key="1">
    <citation type="journal article" date="2016" name="Nat. Commun.">
        <title>Thousands of microbial genomes shed light on interconnected biogeochemical processes in an aquifer system.</title>
        <authorList>
            <person name="Anantharaman K."/>
            <person name="Brown C.T."/>
            <person name="Hug L.A."/>
            <person name="Sharon I."/>
            <person name="Castelle C.J."/>
            <person name="Probst A.J."/>
            <person name="Thomas B.C."/>
            <person name="Singh A."/>
            <person name="Wilkins M.J."/>
            <person name="Karaoz U."/>
            <person name="Brodie E.L."/>
            <person name="Williams K.H."/>
            <person name="Hubbard S.S."/>
            <person name="Banfield J.F."/>
        </authorList>
    </citation>
    <scope>NUCLEOTIDE SEQUENCE [LARGE SCALE GENOMIC DNA]</scope>
</reference>
<gene>
    <name evidence="1" type="ORF">A2777_06700</name>
</gene>
<evidence type="ECO:0008006" key="3">
    <source>
        <dbReference type="Google" id="ProtNLM"/>
    </source>
</evidence>
<dbReference type="InterPro" id="IPR037171">
    <property type="entry name" value="NagB/RpiA_transferase-like"/>
</dbReference>
<protein>
    <recommendedName>
        <fullName evidence="3">Glucosamine/galactosamine-6-phosphate isomerase domain-containing protein</fullName>
    </recommendedName>
</protein>
<sequence length="329" mass="36476">MRPNLECLDISQPVADLRVELGIPDQFEHQGVIYPVLHPKILVLPDHHELSQMALENTIMYLTEYPEDAITFPTGNTWKEHYALMEKQSGLFKNLLKGRKIATVDEYYPVYSGHPNYPISYKVYTDQRLGIPLGISPEQWIRPDGAAADPFEEADRFERELQSVPFSLTNLGIGPDPKIADGSMIPPKYSDKQIENLIRSGHAIEGSSHIGFVPKGTPPDSGAIYVRLDRGTIFENSRGVPAPDQMPDGAITQAHGDFSRSKIRVMAASGELKPRNVEKVLLESPGMDNPASLVTLGESMVLLDQAAAARVLDRIANRKVTLFHFPLAV</sequence>
<dbReference type="EMBL" id="MFJF01000018">
    <property type="protein sequence ID" value="OGG06261.1"/>
    <property type="molecule type" value="Genomic_DNA"/>
</dbReference>
<comment type="caution">
    <text evidence="1">The sequence shown here is derived from an EMBL/GenBank/DDBJ whole genome shotgun (WGS) entry which is preliminary data.</text>
</comment>
<dbReference type="Gene3D" id="3.40.50.1360">
    <property type="match status" value="1"/>
</dbReference>
<proteinExistence type="predicted"/>
<organism evidence="1 2">
    <name type="scientific">Candidatus Gottesmanbacteria bacterium RIFCSPHIGHO2_01_FULL_40_15</name>
    <dbReference type="NCBI Taxonomy" id="1798376"/>
    <lineage>
        <taxon>Bacteria</taxon>
        <taxon>Candidatus Gottesmaniibacteriota</taxon>
    </lineage>
</organism>
<evidence type="ECO:0000313" key="1">
    <source>
        <dbReference type="EMBL" id="OGG06261.1"/>
    </source>
</evidence>
<dbReference type="SUPFAM" id="SSF100950">
    <property type="entry name" value="NagB/RpiA/CoA transferase-like"/>
    <property type="match status" value="1"/>
</dbReference>
<name>A0A1F5Z1F4_9BACT</name>
<dbReference type="Proteomes" id="UP000177354">
    <property type="component" value="Unassembled WGS sequence"/>
</dbReference>
<dbReference type="AlphaFoldDB" id="A0A1F5Z1F4"/>
<accession>A0A1F5Z1F4</accession>
<evidence type="ECO:0000313" key="2">
    <source>
        <dbReference type="Proteomes" id="UP000177354"/>
    </source>
</evidence>